<evidence type="ECO:0000313" key="1">
    <source>
        <dbReference type="EMBL" id="RNA42353.1"/>
    </source>
</evidence>
<keyword evidence="2" id="KW-1185">Reference proteome</keyword>
<dbReference type="EMBL" id="REGN01000375">
    <property type="protein sequence ID" value="RNA42353.1"/>
    <property type="molecule type" value="Genomic_DNA"/>
</dbReference>
<accession>A0A3M7T2U0</accession>
<dbReference type="AlphaFoldDB" id="A0A3M7T2U0"/>
<proteinExistence type="predicted"/>
<gene>
    <name evidence="1" type="ORF">BpHYR1_021496</name>
</gene>
<name>A0A3M7T2U0_BRAPC</name>
<dbReference type="Proteomes" id="UP000276133">
    <property type="component" value="Unassembled WGS sequence"/>
</dbReference>
<sequence>MGEMYFGAWSKSCQFNLVQHNRTREYVFRIVSVDFPYKIAFYHYKNIMLLVKYIDAWVQTQMVFIYRKKFNCAIKSMMPRLKLRNFKDCES</sequence>
<protein>
    <submittedName>
        <fullName evidence="1">Uncharacterized protein</fullName>
    </submittedName>
</protein>
<comment type="caution">
    <text evidence="1">The sequence shown here is derived from an EMBL/GenBank/DDBJ whole genome shotgun (WGS) entry which is preliminary data.</text>
</comment>
<organism evidence="1 2">
    <name type="scientific">Brachionus plicatilis</name>
    <name type="common">Marine rotifer</name>
    <name type="synonym">Brachionus muelleri</name>
    <dbReference type="NCBI Taxonomy" id="10195"/>
    <lineage>
        <taxon>Eukaryota</taxon>
        <taxon>Metazoa</taxon>
        <taxon>Spiralia</taxon>
        <taxon>Gnathifera</taxon>
        <taxon>Rotifera</taxon>
        <taxon>Eurotatoria</taxon>
        <taxon>Monogononta</taxon>
        <taxon>Pseudotrocha</taxon>
        <taxon>Ploima</taxon>
        <taxon>Brachionidae</taxon>
        <taxon>Brachionus</taxon>
    </lineage>
</organism>
<evidence type="ECO:0000313" key="2">
    <source>
        <dbReference type="Proteomes" id="UP000276133"/>
    </source>
</evidence>
<reference evidence="1 2" key="1">
    <citation type="journal article" date="2018" name="Sci. Rep.">
        <title>Genomic signatures of local adaptation to the degree of environmental predictability in rotifers.</title>
        <authorList>
            <person name="Franch-Gras L."/>
            <person name="Hahn C."/>
            <person name="Garcia-Roger E.M."/>
            <person name="Carmona M.J."/>
            <person name="Serra M."/>
            <person name="Gomez A."/>
        </authorList>
    </citation>
    <scope>NUCLEOTIDE SEQUENCE [LARGE SCALE GENOMIC DNA]</scope>
    <source>
        <strain evidence="1">HYR1</strain>
    </source>
</reference>